<protein>
    <submittedName>
        <fullName evidence="2">Uncharacterized protein</fullName>
    </submittedName>
</protein>
<dbReference type="EMBL" id="QXGH01000047">
    <property type="protein sequence ID" value="RHW23426.1"/>
    <property type="molecule type" value="Genomic_DNA"/>
</dbReference>
<evidence type="ECO:0000313" key="2">
    <source>
        <dbReference type="EMBL" id="RHW23426.1"/>
    </source>
</evidence>
<reference evidence="2 3" key="1">
    <citation type="submission" date="2018-09" db="EMBL/GenBank/DDBJ databases">
        <title>Genome sequencing of Nocardioides immobilis CCTCC AB 2017083 for comparison to Nocardioides silvaticus.</title>
        <authorList>
            <person name="Li C."/>
            <person name="Wang G."/>
        </authorList>
    </citation>
    <scope>NUCLEOTIDE SEQUENCE [LARGE SCALE GENOMIC DNA]</scope>
    <source>
        <strain evidence="2 3">CCTCC AB 2017083</strain>
    </source>
</reference>
<name>A0A417XSX8_9ACTN</name>
<accession>A0A417XSX8</accession>
<dbReference type="Proteomes" id="UP000283644">
    <property type="component" value="Unassembled WGS sequence"/>
</dbReference>
<sequence>MYEDEVLARIFRRLLSDTEVVCEVRGDLLSIRGELKLDPDERRALPSTVGNLAVARQADQLRAKITSLQRTADHLRAGRSSRWRADADKLEEKAQQHQAELDRLLDDLK</sequence>
<feature type="coiled-coil region" evidence="1">
    <location>
        <begin position="58"/>
        <end position="107"/>
    </location>
</feature>
<dbReference type="AlphaFoldDB" id="A0A417XSX8"/>
<evidence type="ECO:0000313" key="3">
    <source>
        <dbReference type="Proteomes" id="UP000283644"/>
    </source>
</evidence>
<dbReference type="RefSeq" id="WP_118928919.1">
    <property type="nucleotide sequence ID" value="NZ_QXGH01000047.1"/>
</dbReference>
<proteinExistence type="predicted"/>
<gene>
    <name evidence="2" type="ORF">D0Z08_29810</name>
</gene>
<keyword evidence="3" id="KW-1185">Reference proteome</keyword>
<organism evidence="2 3">
    <name type="scientific">Nocardioides immobilis</name>
    <dbReference type="NCBI Taxonomy" id="2049295"/>
    <lineage>
        <taxon>Bacteria</taxon>
        <taxon>Bacillati</taxon>
        <taxon>Actinomycetota</taxon>
        <taxon>Actinomycetes</taxon>
        <taxon>Propionibacteriales</taxon>
        <taxon>Nocardioidaceae</taxon>
        <taxon>Nocardioides</taxon>
    </lineage>
</organism>
<comment type="caution">
    <text evidence="2">The sequence shown here is derived from an EMBL/GenBank/DDBJ whole genome shotgun (WGS) entry which is preliminary data.</text>
</comment>
<evidence type="ECO:0000256" key="1">
    <source>
        <dbReference type="SAM" id="Coils"/>
    </source>
</evidence>
<keyword evidence="1" id="KW-0175">Coiled coil</keyword>